<sequence length="230" mass="25393">MSRLIPKKLITESYPKSPISEGYRMLRTNIEFSTIDYKLQVIMVTSSKPSEGKSTTSANMAVAFAQSNKRVLLIDADLRKPSQHHLFGTSNRVGLTTILFKQKELSEVIQPTNTENLWIIHAGPTPPNPSELLSSKQMATLLSTVRGMYDVIIIDTPPILSVTDAQIVATQSDGVVLVVDSGKVKKDVALKAKASLEHVNAKILGVVLNNINRNHSDSYSYYYYGEKNDA</sequence>
<dbReference type="InterPro" id="IPR050445">
    <property type="entry name" value="Bact_polysacc_biosynth/exp"/>
</dbReference>
<reference evidence="10 11" key="1">
    <citation type="submission" date="2016-03" db="EMBL/GenBank/DDBJ databases">
        <title>Draft genome sequence of Paenibacillus antarcticus CECT 5836.</title>
        <authorList>
            <person name="Shin S.-K."/>
            <person name="Yi H."/>
        </authorList>
    </citation>
    <scope>NUCLEOTIDE SEQUENCE [LARGE SCALE GENOMIC DNA]</scope>
    <source>
        <strain evidence="10 11">CECT 5836</strain>
    </source>
</reference>
<feature type="domain" description="AAA" evidence="9">
    <location>
        <begin position="40"/>
        <end position="181"/>
    </location>
</feature>
<dbReference type="GO" id="GO:0005886">
    <property type="term" value="C:plasma membrane"/>
    <property type="evidence" value="ECO:0007669"/>
    <property type="project" value="TreeGrafter"/>
</dbReference>
<comment type="caution">
    <text evidence="10">The sequence shown here is derived from an EMBL/GenBank/DDBJ whole genome shotgun (WGS) entry which is preliminary data.</text>
</comment>
<dbReference type="NCBIfam" id="TIGR01007">
    <property type="entry name" value="eps_fam"/>
    <property type="match status" value="1"/>
</dbReference>
<keyword evidence="4" id="KW-0547">Nucleotide-binding</keyword>
<dbReference type="PANTHER" id="PTHR32309">
    <property type="entry name" value="TYROSINE-PROTEIN KINASE"/>
    <property type="match status" value="1"/>
</dbReference>
<evidence type="ECO:0000313" key="10">
    <source>
        <dbReference type="EMBL" id="OAB41186.1"/>
    </source>
</evidence>
<dbReference type="Proteomes" id="UP000077355">
    <property type="component" value="Unassembled WGS sequence"/>
</dbReference>
<dbReference type="InterPro" id="IPR025669">
    <property type="entry name" value="AAA_dom"/>
</dbReference>
<evidence type="ECO:0000256" key="1">
    <source>
        <dbReference type="ARBA" id="ARBA00007316"/>
    </source>
</evidence>
<accession>A0A168JW46</accession>
<dbReference type="GO" id="GO:0005524">
    <property type="term" value="F:ATP binding"/>
    <property type="evidence" value="ECO:0007669"/>
    <property type="project" value="UniProtKB-KW"/>
</dbReference>
<keyword evidence="6" id="KW-0067">ATP-binding</keyword>
<evidence type="ECO:0000256" key="3">
    <source>
        <dbReference type="ARBA" id="ARBA00022679"/>
    </source>
</evidence>
<dbReference type="Gene3D" id="3.40.50.300">
    <property type="entry name" value="P-loop containing nucleotide triphosphate hydrolases"/>
    <property type="match status" value="1"/>
</dbReference>
<keyword evidence="5" id="KW-0418">Kinase</keyword>
<evidence type="ECO:0000256" key="6">
    <source>
        <dbReference type="ARBA" id="ARBA00022840"/>
    </source>
</evidence>
<dbReference type="OrthoDB" id="9794577at2"/>
<dbReference type="FunFam" id="3.40.50.300:FF:000527">
    <property type="entry name" value="Tyrosine-protein kinase etk"/>
    <property type="match status" value="1"/>
</dbReference>
<dbReference type="Pfam" id="PF13614">
    <property type="entry name" value="AAA_31"/>
    <property type="match status" value="1"/>
</dbReference>
<keyword evidence="3" id="KW-0808">Transferase</keyword>
<evidence type="ECO:0000313" key="11">
    <source>
        <dbReference type="Proteomes" id="UP000077355"/>
    </source>
</evidence>
<dbReference type="EMBL" id="LVJI01000048">
    <property type="protein sequence ID" value="OAB41186.1"/>
    <property type="molecule type" value="Genomic_DNA"/>
</dbReference>
<dbReference type="RefSeq" id="WP_068652780.1">
    <property type="nucleotide sequence ID" value="NZ_CP043611.1"/>
</dbReference>
<name>A0A168JW46_9BACL</name>
<dbReference type="EC" id="2.7.10.2" evidence="2"/>
<keyword evidence="7" id="KW-0829">Tyrosine-protein kinase</keyword>
<comment type="catalytic activity">
    <reaction evidence="8">
        <text>L-tyrosyl-[protein] + ATP = O-phospho-L-tyrosyl-[protein] + ADP + H(+)</text>
        <dbReference type="Rhea" id="RHEA:10596"/>
        <dbReference type="Rhea" id="RHEA-COMP:10136"/>
        <dbReference type="Rhea" id="RHEA-COMP:20101"/>
        <dbReference type="ChEBI" id="CHEBI:15378"/>
        <dbReference type="ChEBI" id="CHEBI:30616"/>
        <dbReference type="ChEBI" id="CHEBI:46858"/>
        <dbReference type="ChEBI" id="CHEBI:61978"/>
        <dbReference type="ChEBI" id="CHEBI:456216"/>
        <dbReference type="EC" id="2.7.10.2"/>
    </reaction>
</comment>
<dbReference type="InterPro" id="IPR005702">
    <property type="entry name" value="Wzc-like_C"/>
</dbReference>
<dbReference type="GO" id="GO:0042802">
    <property type="term" value="F:identical protein binding"/>
    <property type="evidence" value="ECO:0007669"/>
    <property type="project" value="UniProtKB-ARBA"/>
</dbReference>
<evidence type="ECO:0000256" key="5">
    <source>
        <dbReference type="ARBA" id="ARBA00022777"/>
    </source>
</evidence>
<gene>
    <name evidence="10" type="ORF">PBAT_21770</name>
</gene>
<evidence type="ECO:0000256" key="4">
    <source>
        <dbReference type="ARBA" id="ARBA00022741"/>
    </source>
</evidence>
<dbReference type="PANTHER" id="PTHR32309:SF13">
    <property type="entry name" value="FERRIC ENTEROBACTIN TRANSPORT PROTEIN FEPE"/>
    <property type="match status" value="1"/>
</dbReference>
<comment type="similarity">
    <text evidence="1">Belongs to the CpsD/CapB family.</text>
</comment>
<evidence type="ECO:0000256" key="8">
    <source>
        <dbReference type="ARBA" id="ARBA00051245"/>
    </source>
</evidence>
<evidence type="ECO:0000259" key="9">
    <source>
        <dbReference type="Pfam" id="PF13614"/>
    </source>
</evidence>
<dbReference type="AlphaFoldDB" id="A0A168JW46"/>
<proteinExistence type="inferred from homology"/>
<organism evidence="10 11">
    <name type="scientific">Paenibacillus antarcticus</name>
    <dbReference type="NCBI Taxonomy" id="253703"/>
    <lineage>
        <taxon>Bacteria</taxon>
        <taxon>Bacillati</taxon>
        <taxon>Bacillota</taxon>
        <taxon>Bacilli</taxon>
        <taxon>Bacillales</taxon>
        <taxon>Paenibacillaceae</taxon>
        <taxon>Paenibacillus</taxon>
    </lineage>
</organism>
<evidence type="ECO:0000256" key="7">
    <source>
        <dbReference type="ARBA" id="ARBA00023137"/>
    </source>
</evidence>
<dbReference type="GO" id="GO:0004715">
    <property type="term" value="F:non-membrane spanning protein tyrosine kinase activity"/>
    <property type="evidence" value="ECO:0007669"/>
    <property type="project" value="UniProtKB-EC"/>
</dbReference>
<dbReference type="InterPro" id="IPR027417">
    <property type="entry name" value="P-loop_NTPase"/>
</dbReference>
<dbReference type="SUPFAM" id="SSF52540">
    <property type="entry name" value="P-loop containing nucleoside triphosphate hydrolases"/>
    <property type="match status" value="1"/>
</dbReference>
<evidence type="ECO:0000256" key="2">
    <source>
        <dbReference type="ARBA" id="ARBA00011903"/>
    </source>
</evidence>
<protein>
    <recommendedName>
        <fullName evidence="2">non-specific protein-tyrosine kinase</fullName>
        <ecNumber evidence="2">2.7.10.2</ecNumber>
    </recommendedName>
</protein>
<keyword evidence="11" id="KW-1185">Reference proteome</keyword>
<dbReference type="CDD" id="cd05387">
    <property type="entry name" value="BY-kinase"/>
    <property type="match status" value="1"/>
</dbReference>